<sequence>MPPSLGGVQRWGEAEAQVWSAPKSPTPDPLSLLLAPASEEPEFLLLASQAYQNWVKKNGAEQTLPTLGLTNNQLFFLGFAQVSSLRKTAGLHPAHAAISMPQEHSGPEGTFPGEKLLAGCPRASVCERPSFLSWQRFREGQECCQKDLCIWITRGQGDPKGIPETS</sequence>
<keyword evidence="2" id="KW-1185">Reference proteome</keyword>
<accession>A0A8J6DFQ0</accession>
<dbReference type="OrthoDB" id="6475849at2759"/>
<dbReference type="Gene3D" id="3.40.390.10">
    <property type="entry name" value="Collagenase (Catalytic Domain)"/>
    <property type="match status" value="1"/>
</dbReference>
<dbReference type="AlphaFoldDB" id="A0A8J6DFQ0"/>
<evidence type="ECO:0000313" key="2">
    <source>
        <dbReference type="Proteomes" id="UP000700334"/>
    </source>
</evidence>
<dbReference type="Proteomes" id="UP000700334">
    <property type="component" value="Unassembled WGS sequence"/>
</dbReference>
<name>A0A8J6DFQ0_GALPY</name>
<dbReference type="EMBL" id="JAGFMF010012145">
    <property type="protein sequence ID" value="KAG8506649.1"/>
    <property type="molecule type" value="Genomic_DNA"/>
</dbReference>
<dbReference type="InterPro" id="IPR024079">
    <property type="entry name" value="MetalloPept_cat_dom_sf"/>
</dbReference>
<dbReference type="SUPFAM" id="SSF55486">
    <property type="entry name" value="Metalloproteases ('zincins'), catalytic domain"/>
    <property type="match status" value="1"/>
</dbReference>
<gene>
    <name evidence="1" type="ORF">J0S82_005045</name>
</gene>
<dbReference type="GO" id="GO:0008237">
    <property type="term" value="F:metallopeptidase activity"/>
    <property type="evidence" value="ECO:0007669"/>
    <property type="project" value="InterPro"/>
</dbReference>
<comment type="caution">
    <text evidence="1">The sequence shown here is derived from an EMBL/GenBank/DDBJ whole genome shotgun (WGS) entry which is preliminary data.</text>
</comment>
<organism evidence="1 2">
    <name type="scientific">Galemys pyrenaicus</name>
    <name type="common">Iberian desman</name>
    <name type="synonym">Pyrenean desman</name>
    <dbReference type="NCBI Taxonomy" id="202257"/>
    <lineage>
        <taxon>Eukaryota</taxon>
        <taxon>Metazoa</taxon>
        <taxon>Chordata</taxon>
        <taxon>Craniata</taxon>
        <taxon>Vertebrata</taxon>
        <taxon>Euteleostomi</taxon>
        <taxon>Mammalia</taxon>
        <taxon>Eutheria</taxon>
        <taxon>Laurasiatheria</taxon>
        <taxon>Eulipotyphla</taxon>
        <taxon>Talpidae</taxon>
        <taxon>Galemys</taxon>
    </lineage>
</organism>
<protein>
    <submittedName>
        <fullName evidence="1">Endothelin-converting enzyme 1</fullName>
    </submittedName>
</protein>
<proteinExistence type="predicted"/>
<evidence type="ECO:0000313" key="1">
    <source>
        <dbReference type="EMBL" id="KAG8506649.1"/>
    </source>
</evidence>
<reference evidence="1" key="1">
    <citation type="journal article" date="2021" name="Evol. Appl.">
        <title>The genome of the Pyrenean desman and the effects of bottlenecks and inbreeding on the genomic landscape of an endangered species.</title>
        <authorList>
            <person name="Escoda L."/>
            <person name="Castresana J."/>
        </authorList>
    </citation>
    <scope>NUCLEOTIDE SEQUENCE</scope>
    <source>
        <strain evidence="1">IBE-C5619</strain>
    </source>
</reference>